<dbReference type="PANTHER" id="PTHR33446:SF2">
    <property type="entry name" value="PROTEIN TONB"/>
    <property type="match status" value="1"/>
</dbReference>
<keyword evidence="3" id="KW-0813">Transport</keyword>
<dbReference type="InterPro" id="IPR006260">
    <property type="entry name" value="TonB/TolA_C"/>
</dbReference>
<dbReference type="Proteomes" id="UP001497416">
    <property type="component" value="Unassembled WGS sequence"/>
</dbReference>
<dbReference type="EMBL" id="CAXIXY010000009">
    <property type="protein sequence ID" value="CAL2094339.1"/>
    <property type="molecule type" value="Genomic_DNA"/>
</dbReference>
<comment type="subcellular location">
    <subcellularLocation>
        <location evidence="1">Cell inner membrane</location>
        <topology evidence="1">Single-pass membrane protein</topology>
        <orientation evidence="1">Periplasmic side</orientation>
    </subcellularLocation>
</comment>
<dbReference type="RefSeq" id="WP_348713889.1">
    <property type="nucleotide sequence ID" value="NZ_CAXIXW010000019.1"/>
</dbReference>
<evidence type="ECO:0000256" key="6">
    <source>
        <dbReference type="ARBA" id="ARBA00022692"/>
    </source>
</evidence>
<evidence type="ECO:0000256" key="7">
    <source>
        <dbReference type="ARBA" id="ARBA00022927"/>
    </source>
</evidence>
<keyword evidence="9" id="KW-0472">Membrane</keyword>
<evidence type="ECO:0000313" key="11">
    <source>
        <dbReference type="EMBL" id="CAL2094339.1"/>
    </source>
</evidence>
<protein>
    <submittedName>
        <fullName evidence="11">Periplasmic protein TonB</fullName>
    </submittedName>
</protein>
<gene>
    <name evidence="11" type="ORF">T190607A01A_70012</name>
</gene>
<dbReference type="PANTHER" id="PTHR33446">
    <property type="entry name" value="PROTEIN TONB-RELATED"/>
    <property type="match status" value="1"/>
</dbReference>
<sequence>MKHLFPLFLIIFTLLSETVVSQSKKHCDTPNELDLNTISKCTISKDQNDSKRVTLNVAAKKTRKRIVRRREKANSIKGSSKELNTNVIENQKIEIQNNIVTKSMSSEVVLFNIVDNVPLFPECDNTDQTGTDCFNTAFSKHFAKTFDPERASEDGVSGKVFIQFTIDAKGKVVNLLVKARKKDKLLESEIQRVVSKLPTFIPGRHQGLPVNVKYSLPINFSAE</sequence>
<evidence type="ECO:0000256" key="1">
    <source>
        <dbReference type="ARBA" id="ARBA00004383"/>
    </source>
</evidence>
<dbReference type="SUPFAM" id="SSF74653">
    <property type="entry name" value="TolA/TonB C-terminal domain"/>
    <property type="match status" value="1"/>
</dbReference>
<keyword evidence="5" id="KW-0997">Cell inner membrane</keyword>
<organism evidence="11 12">
    <name type="scientific">Tenacibaculum platacis</name>
    <dbReference type="NCBI Taxonomy" id="3137852"/>
    <lineage>
        <taxon>Bacteria</taxon>
        <taxon>Pseudomonadati</taxon>
        <taxon>Bacteroidota</taxon>
        <taxon>Flavobacteriia</taxon>
        <taxon>Flavobacteriales</taxon>
        <taxon>Flavobacteriaceae</taxon>
        <taxon>Tenacibaculum</taxon>
    </lineage>
</organism>
<keyword evidence="4" id="KW-1003">Cell membrane</keyword>
<evidence type="ECO:0000256" key="9">
    <source>
        <dbReference type="ARBA" id="ARBA00023136"/>
    </source>
</evidence>
<dbReference type="InterPro" id="IPR051045">
    <property type="entry name" value="TonB-dependent_transducer"/>
</dbReference>
<accession>A0ABP1ERC8</accession>
<comment type="similarity">
    <text evidence="2">Belongs to the TonB family.</text>
</comment>
<evidence type="ECO:0000256" key="2">
    <source>
        <dbReference type="ARBA" id="ARBA00006555"/>
    </source>
</evidence>
<reference evidence="11 12" key="1">
    <citation type="submission" date="2024-05" db="EMBL/GenBank/DDBJ databases">
        <authorList>
            <person name="Duchaud E."/>
        </authorList>
    </citation>
    <scope>NUCLEOTIDE SEQUENCE [LARGE SCALE GENOMIC DNA]</scope>
    <source>
        <strain evidence="11">Ena-SAMPLE-TAB-13-05-2024-13:56:06:370-140302</strain>
    </source>
</reference>
<dbReference type="PROSITE" id="PS52015">
    <property type="entry name" value="TONB_CTD"/>
    <property type="match status" value="1"/>
</dbReference>
<dbReference type="InterPro" id="IPR037682">
    <property type="entry name" value="TonB_C"/>
</dbReference>
<keyword evidence="7" id="KW-0653">Protein transport</keyword>
<evidence type="ECO:0000256" key="8">
    <source>
        <dbReference type="ARBA" id="ARBA00022989"/>
    </source>
</evidence>
<keyword evidence="6" id="KW-0812">Transmembrane</keyword>
<evidence type="ECO:0000259" key="10">
    <source>
        <dbReference type="PROSITE" id="PS52015"/>
    </source>
</evidence>
<proteinExistence type="inferred from homology"/>
<keyword evidence="8" id="KW-1133">Transmembrane helix</keyword>
<evidence type="ECO:0000256" key="4">
    <source>
        <dbReference type="ARBA" id="ARBA00022475"/>
    </source>
</evidence>
<dbReference type="Gene3D" id="3.30.1150.10">
    <property type="match status" value="1"/>
</dbReference>
<dbReference type="NCBIfam" id="TIGR01352">
    <property type="entry name" value="tonB_Cterm"/>
    <property type="match status" value="1"/>
</dbReference>
<dbReference type="Pfam" id="PF03544">
    <property type="entry name" value="TonB_C"/>
    <property type="match status" value="1"/>
</dbReference>
<keyword evidence="12" id="KW-1185">Reference proteome</keyword>
<evidence type="ECO:0000313" key="12">
    <source>
        <dbReference type="Proteomes" id="UP001497416"/>
    </source>
</evidence>
<name>A0ABP1ERC8_9FLAO</name>
<comment type="caution">
    <text evidence="11">The sequence shown here is derived from an EMBL/GenBank/DDBJ whole genome shotgun (WGS) entry which is preliminary data.</text>
</comment>
<feature type="domain" description="TonB C-terminal" evidence="10">
    <location>
        <begin position="132"/>
        <end position="223"/>
    </location>
</feature>
<evidence type="ECO:0000256" key="5">
    <source>
        <dbReference type="ARBA" id="ARBA00022519"/>
    </source>
</evidence>
<evidence type="ECO:0000256" key="3">
    <source>
        <dbReference type="ARBA" id="ARBA00022448"/>
    </source>
</evidence>